<dbReference type="InterPro" id="IPR009081">
    <property type="entry name" value="PP-bd_ACP"/>
</dbReference>
<dbReference type="EC" id="2.3.1.40" evidence="2"/>
<dbReference type="AlphaFoldDB" id="A0A0C1C214"/>
<dbReference type="Pfam" id="PF01553">
    <property type="entry name" value="Acyltransferase"/>
    <property type="match status" value="1"/>
</dbReference>
<dbReference type="InterPro" id="IPR002123">
    <property type="entry name" value="Plipid/glycerol_acylTrfase"/>
</dbReference>
<evidence type="ECO:0000313" key="3">
    <source>
        <dbReference type="Proteomes" id="UP000031307"/>
    </source>
</evidence>
<keyword evidence="2" id="KW-0808">Transferase</keyword>
<dbReference type="PANTHER" id="PTHR43767">
    <property type="entry name" value="LONG-CHAIN-FATTY-ACID--COA LIGASE"/>
    <property type="match status" value="1"/>
</dbReference>
<reference evidence="2 3" key="1">
    <citation type="journal article" date="2014" name="Mol. Biol. Evol.">
        <title>Massive expansion of Ubiquitination-related gene families within the Chlamydiae.</title>
        <authorList>
            <person name="Domman D."/>
            <person name="Collingro A."/>
            <person name="Lagkouvardos I."/>
            <person name="Gehre L."/>
            <person name="Weinmaier T."/>
            <person name="Rattei T."/>
            <person name="Subtil A."/>
            <person name="Horn M."/>
        </authorList>
    </citation>
    <scope>NUCLEOTIDE SEQUENCE [LARGE SCALE GENOMIC DNA]</scope>
    <source>
        <strain evidence="2 3">OEW1</strain>
    </source>
</reference>
<dbReference type="Pfam" id="PF00501">
    <property type="entry name" value="AMP-binding"/>
    <property type="match status" value="1"/>
</dbReference>
<dbReference type="CDD" id="cd07989">
    <property type="entry name" value="LPLAT_AGPAT-like"/>
    <property type="match status" value="1"/>
</dbReference>
<dbReference type="SUPFAM" id="SSF47336">
    <property type="entry name" value="ACP-like"/>
    <property type="match status" value="1"/>
</dbReference>
<dbReference type="InterPro" id="IPR036736">
    <property type="entry name" value="ACP-like_sf"/>
</dbReference>
<dbReference type="Gene3D" id="3.40.50.12780">
    <property type="entry name" value="N-terminal domain of ligase-like"/>
    <property type="match status" value="1"/>
</dbReference>
<dbReference type="EMBL" id="JSAM01000072">
    <property type="protein sequence ID" value="KIA77636.1"/>
    <property type="molecule type" value="Genomic_DNA"/>
</dbReference>
<dbReference type="SUPFAM" id="SSF56801">
    <property type="entry name" value="Acetyl-CoA synthetase-like"/>
    <property type="match status" value="1"/>
</dbReference>
<protein>
    <submittedName>
        <fullName evidence="2">Bifunctional protein aas</fullName>
        <ecNumber evidence="2">2.3.1.40</ecNumber>
        <ecNumber evidence="2">6.2.1.20</ecNumber>
    </submittedName>
</protein>
<dbReference type="Gene3D" id="3.30.300.30">
    <property type="match status" value="1"/>
</dbReference>
<dbReference type="InterPro" id="IPR042099">
    <property type="entry name" value="ANL_N_sf"/>
</dbReference>
<organism evidence="2 3">
    <name type="scientific">Parachlamydia acanthamoebae</name>
    <dbReference type="NCBI Taxonomy" id="83552"/>
    <lineage>
        <taxon>Bacteria</taxon>
        <taxon>Pseudomonadati</taxon>
        <taxon>Chlamydiota</taxon>
        <taxon>Chlamydiia</taxon>
        <taxon>Parachlamydiales</taxon>
        <taxon>Parachlamydiaceae</taxon>
        <taxon>Parachlamydia</taxon>
    </lineage>
</organism>
<dbReference type="EC" id="6.2.1.20" evidence="2"/>
<dbReference type="PANTHER" id="PTHR43767:SF1">
    <property type="entry name" value="NONRIBOSOMAL PEPTIDE SYNTHASE PES1 (EUROFUNG)-RELATED"/>
    <property type="match status" value="1"/>
</dbReference>
<dbReference type="SUPFAM" id="SSF69593">
    <property type="entry name" value="Glycerol-3-phosphate (1)-acyltransferase"/>
    <property type="match status" value="1"/>
</dbReference>
<gene>
    <name evidence="2" type="primary">aas</name>
    <name evidence="2" type="ORF">DB43_GC00090</name>
</gene>
<feature type="domain" description="Phospholipid/glycerol acyltransferase" evidence="1">
    <location>
        <begin position="43"/>
        <end position="169"/>
    </location>
</feature>
<dbReference type="GO" id="GO:0008779">
    <property type="term" value="F:acyl-[acyl-carrier-protein]-phospholipid O-acyltransferase activity"/>
    <property type="evidence" value="ECO:0007669"/>
    <property type="project" value="UniProtKB-EC"/>
</dbReference>
<keyword evidence="2" id="KW-0012">Acyltransferase</keyword>
<keyword evidence="2" id="KW-0436">Ligase</keyword>
<dbReference type="Proteomes" id="UP000031307">
    <property type="component" value="Unassembled WGS sequence"/>
</dbReference>
<accession>A0A0C1C214</accession>
<dbReference type="Gene3D" id="1.10.1200.10">
    <property type="entry name" value="ACP-like"/>
    <property type="match status" value="1"/>
</dbReference>
<dbReference type="SMART" id="SM00563">
    <property type="entry name" value="PlsC"/>
    <property type="match status" value="1"/>
</dbReference>
<sequence length="913" mass="101918">MVRFIAELLIVYFFRFVLWFRYKVTYKGLENLNENTLNKPGGVLFLPSHPAVFVDPVLTSIGIMKKFSIRPMVIEYMYYNPAINWLMRFFKAIPVPNFETSGNSLKRNKSEKALQAVIDGLNQKDNFLIYPGGGLKQTAREILGGNSGVHRILQAAPDTNIVLVRVKGLWGSSFSRALTGQTPNMFKVIMDGVKSVFKNLLLFTPRREVIIEYEVAPADMPVHGSRLEFNRYLEHWYNRPDGLTQQEGEYPGDSLIFVSTSMWGEVYPKITVEDNNDDPDVNIASIPPGIRESVLSKLQEMTDISAANIHPEMSLSSDLGLDSLDISELNVYLKDQFDVDTVPFKELTTVGKLMALASKQIVCKEQTQNEDKDFSKWNKKFPRHEVNLAPGQTIPEVFLNQCAKKKGTIACADERSGILTYSQLKMRVLLLAAYIQKLPGKRIGIMLPASVPAYVVILATQIAGKVPVLINWTVGARHLESVVQLAGLETVLSSWVFIDKLHNVDLTPIENQLILLEDVRHEFSLSDKLKAFWWSKRSTRAILKKFNMQNISKDDEAVLLFTSGTESLPKGVPLTHENLLSNQRTIFNVIKIYSDDVFYGFLPPFHAFGFNICGILCLLAGVRVVYSPDPTNGKELARNVEKWKVTITCGAPTFLRGMIKSSNPGQLDSLRLCVTGAEKAPPQLFREMEQIGKLDALLEGYGITECSPILTANEVGKPNRGVGKAFPGIEIVIVHPETYAFLPQGQQGLILARGPNVFQGYLNPGLASPFVDIEGKTWYKTGDLGFLDPESNLTISGRMKRFIKIGAEMVSLPAIEDVLLQTALEKGWSAEEGPILAVSAKEHDGGKTKLFLFTKFSVTLDEINKALRDAGFSNLVKISALIQLEEIPLMGTGKIHYRELEAEYINKQTETSE</sequence>
<dbReference type="InterPro" id="IPR050237">
    <property type="entry name" value="ATP-dep_AMP-bd_enzyme"/>
</dbReference>
<evidence type="ECO:0000313" key="2">
    <source>
        <dbReference type="EMBL" id="KIA77636.1"/>
    </source>
</evidence>
<name>A0A0C1C214_9BACT</name>
<dbReference type="PROSITE" id="PS00455">
    <property type="entry name" value="AMP_BINDING"/>
    <property type="match status" value="1"/>
</dbReference>
<dbReference type="InterPro" id="IPR045851">
    <property type="entry name" value="AMP-bd_C_sf"/>
</dbReference>
<proteinExistence type="predicted"/>
<evidence type="ECO:0000259" key="1">
    <source>
        <dbReference type="SMART" id="SM00563"/>
    </source>
</evidence>
<dbReference type="GO" id="GO:0008922">
    <property type="term" value="F:long-chain fatty acid [acyl-carrier-protein] ligase activity"/>
    <property type="evidence" value="ECO:0007669"/>
    <property type="project" value="UniProtKB-EC"/>
</dbReference>
<dbReference type="Pfam" id="PF00550">
    <property type="entry name" value="PP-binding"/>
    <property type="match status" value="1"/>
</dbReference>
<dbReference type="InterPro" id="IPR000873">
    <property type="entry name" value="AMP-dep_synth/lig_dom"/>
</dbReference>
<dbReference type="PATRIC" id="fig|83552.4.peg.1206"/>
<comment type="caution">
    <text evidence="2">The sequence shown here is derived from an EMBL/GenBank/DDBJ whole genome shotgun (WGS) entry which is preliminary data.</text>
</comment>
<dbReference type="InterPro" id="IPR020845">
    <property type="entry name" value="AMP-binding_CS"/>
</dbReference>